<name>A0A6B0U3K6_IXORI</name>
<sequence>MTHVLHFTMIQAGKYILVLIVFGALVQHATGLQSERPGQRVMAAVKKAVEAAKEAFKDMASGARGRASMRNRPA</sequence>
<accession>A0A6B0U3K6</accession>
<dbReference type="EMBL" id="GIFC01001207">
    <property type="protein sequence ID" value="MXU83290.1"/>
    <property type="molecule type" value="Transcribed_RNA"/>
</dbReference>
<reference evidence="1" key="1">
    <citation type="submission" date="2019-12" db="EMBL/GenBank/DDBJ databases">
        <title>An insight into the sialome of adult female Ixodes ricinus ticks feeding for 6 days.</title>
        <authorList>
            <person name="Perner J."/>
            <person name="Ribeiro J.M.C."/>
        </authorList>
    </citation>
    <scope>NUCLEOTIDE SEQUENCE</scope>
    <source>
        <strain evidence="1">Semi-engorged</strain>
        <tissue evidence="1">Salivary glands</tissue>
    </source>
</reference>
<dbReference type="AlphaFoldDB" id="A0A6B0U3K6"/>
<proteinExistence type="predicted"/>
<organism evidence="1">
    <name type="scientific">Ixodes ricinus</name>
    <name type="common">Common tick</name>
    <name type="synonym">Acarus ricinus</name>
    <dbReference type="NCBI Taxonomy" id="34613"/>
    <lineage>
        <taxon>Eukaryota</taxon>
        <taxon>Metazoa</taxon>
        <taxon>Ecdysozoa</taxon>
        <taxon>Arthropoda</taxon>
        <taxon>Chelicerata</taxon>
        <taxon>Arachnida</taxon>
        <taxon>Acari</taxon>
        <taxon>Parasitiformes</taxon>
        <taxon>Ixodida</taxon>
        <taxon>Ixodoidea</taxon>
        <taxon>Ixodidae</taxon>
        <taxon>Ixodinae</taxon>
        <taxon>Ixodes</taxon>
    </lineage>
</organism>
<evidence type="ECO:0000313" key="1">
    <source>
        <dbReference type="EMBL" id="MXU83290.1"/>
    </source>
</evidence>
<protein>
    <submittedName>
        <fullName evidence="1">Putative secreted protein</fullName>
    </submittedName>
</protein>